<comment type="subcellular location">
    <subcellularLocation>
        <location evidence="2">Cell membrane</location>
    </subcellularLocation>
    <subcellularLocation>
        <location evidence="1">Nucleus</location>
    </subcellularLocation>
</comment>
<evidence type="ECO:0000256" key="11">
    <source>
        <dbReference type="ARBA" id="ARBA00024037"/>
    </source>
</evidence>
<keyword evidence="8" id="KW-0446">Lipid-binding</keyword>
<accession>A0A022QA61</accession>
<dbReference type="AlphaFoldDB" id="A0A022QA61"/>
<keyword evidence="6" id="KW-0479">Metal-binding</keyword>
<dbReference type="InterPro" id="IPR044562">
    <property type="entry name" value="CAR1-11"/>
</dbReference>
<dbReference type="PANTHER" id="PTHR45933">
    <property type="entry name" value="PROTEIN C2-DOMAIN ABA-RELATED 4"/>
    <property type="match status" value="1"/>
</dbReference>
<dbReference type="Pfam" id="PF00168">
    <property type="entry name" value="C2"/>
    <property type="match status" value="1"/>
</dbReference>
<evidence type="ECO:0000256" key="4">
    <source>
        <dbReference type="ARBA" id="ARBA00022475"/>
    </source>
</evidence>
<dbReference type="GO" id="GO:0005886">
    <property type="term" value="C:plasma membrane"/>
    <property type="evidence" value="ECO:0007669"/>
    <property type="project" value="UniProtKB-SubCell"/>
</dbReference>
<dbReference type="EMBL" id="KI632139">
    <property type="protein sequence ID" value="EYU24153.1"/>
    <property type="molecule type" value="Genomic_DNA"/>
</dbReference>
<dbReference type="GO" id="GO:0005634">
    <property type="term" value="C:nucleus"/>
    <property type="evidence" value="ECO:0007669"/>
    <property type="project" value="UniProtKB-SubCell"/>
</dbReference>
<feature type="domain" description="C2" evidence="12">
    <location>
        <begin position="1"/>
        <end position="99"/>
    </location>
</feature>
<organism evidence="13 14">
    <name type="scientific">Erythranthe guttata</name>
    <name type="common">Yellow monkey flower</name>
    <name type="synonym">Mimulus guttatus</name>
    <dbReference type="NCBI Taxonomy" id="4155"/>
    <lineage>
        <taxon>Eukaryota</taxon>
        <taxon>Viridiplantae</taxon>
        <taxon>Streptophyta</taxon>
        <taxon>Embryophyta</taxon>
        <taxon>Tracheophyta</taxon>
        <taxon>Spermatophyta</taxon>
        <taxon>Magnoliopsida</taxon>
        <taxon>eudicotyledons</taxon>
        <taxon>Gunneridae</taxon>
        <taxon>Pentapetalae</taxon>
        <taxon>asterids</taxon>
        <taxon>lamiids</taxon>
        <taxon>Lamiales</taxon>
        <taxon>Phrymaceae</taxon>
        <taxon>Erythranthe</taxon>
    </lineage>
</organism>
<sequence>FTFGVLKIWVKRGINLDVGGGDPYVVITMADQSVETRVVRNDVHPIWNEVLKIYVLDPTCPVSLTVRDHNKLSNMDNKMGNAVIDIKPLVQAVTVHQNGLPNGTIITRILPSSSNCMSKESSIVWEDGRVIQDMCLKLENAECGQVELQLRWIDI</sequence>
<dbReference type="Gene3D" id="2.60.40.150">
    <property type="entry name" value="C2 domain"/>
    <property type="match status" value="1"/>
</dbReference>
<evidence type="ECO:0000256" key="2">
    <source>
        <dbReference type="ARBA" id="ARBA00004236"/>
    </source>
</evidence>
<reference evidence="13 14" key="1">
    <citation type="journal article" date="2013" name="Proc. Natl. Acad. Sci. U.S.A.">
        <title>Fine-scale variation in meiotic recombination in Mimulus inferred from population shotgun sequencing.</title>
        <authorList>
            <person name="Hellsten U."/>
            <person name="Wright K.M."/>
            <person name="Jenkins J."/>
            <person name="Shu S."/>
            <person name="Yuan Y."/>
            <person name="Wessler S.R."/>
            <person name="Schmutz J."/>
            <person name="Willis J.H."/>
            <person name="Rokhsar D.S."/>
        </authorList>
    </citation>
    <scope>NUCLEOTIDE SEQUENCE [LARGE SCALE GENOMIC DNA]</scope>
    <source>
        <strain evidence="14">cv. DUN x IM62</strain>
    </source>
</reference>
<keyword evidence="3" id="KW-0343">GTPase activation</keyword>
<evidence type="ECO:0000313" key="14">
    <source>
        <dbReference type="Proteomes" id="UP000030748"/>
    </source>
</evidence>
<protein>
    <recommendedName>
        <fullName evidence="12">C2 domain-containing protein</fullName>
    </recommendedName>
</protein>
<dbReference type="PROSITE" id="PS50004">
    <property type="entry name" value="C2"/>
    <property type="match status" value="1"/>
</dbReference>
<evidence type="ECO:0000256" key="10">
    <source>
        <dbReference type="ARBA" id="ARBA00023242"/>
    </source>
</evidence>
<gene>
    <name evidence="13" type="ORF">MIMGU_mgv1a020450mg</name>
</gene>
<keyword evidence="10" id="KW-0539">Nucleus</keyword>
<keyword evidence="5" id="KW-0938">Abscisic acid signaling pathway</keyword>
<dbReference type="PANTHER" id="PTHR45933:SF45">
    <property type="entry name" value="C2 DOMAIN-CONTAINING PROTEIN"/>
    <property type="match status" value="1"/>
</dbReference>
<evidence type="ECO:0000256" key="3">
    <source>
        <dbReference type="ARBA" id="ARBA00022468"/>
    </source>
</evidence>
<evidence type="ECO:0000313" key="13">
    <source>
        <dbReference type="EMBL" id="EYU24153.1"/>
    </source>
</evidence>
<evidence type="ECO:0000256" key="8">
    <source>
        <dbReference type="ARBA" id="ARBA00023121"/>
    </source>
</evidence>
<keyword evidence="14" id="KW-1185">Reference proteome</keyword>
<evidence type="ECO:0000256" key="7">
    <source>
        <dbReference type="ARBA" id="ARBA00022837"/>
    </source>
</evidence>
<proteinExistence type="inferred from homology"/>
<dbReference type="GO" id="GO:0046872">
    <property type="term" value="F:metal ion binding"/>
    <property type="evidence" value="ECO:0007669"/>
    <property type="project" value="UniProtKB-KW"/>
</dbReference>
<evidence type="ECO:0000256" key="5">
    <source>
        <dbReference type="ARBA" id="ARBA00022682"/>
    </source>
</evidence>
<dbReference type="GO" id="GO:0009738">
    <property type="term" value="P:abscisic acid-activated signaling pathway"/>
    <property type="evidence" value="ECO:0007669"/>
    <property type="project" value="UniProtKB-KW"/>
</dbReference>
<dbReference type="SMART" id="SM00239">
    <property type="entry name" value="C2"/>
    <property type="match status" value="1"/>
</dbReference>
<keyword evidence="9" id="KW-0472">Membrane</keyword>
<evidence type="ECO:0000256" key="9">
    <source>
        <dbReference type="ARBA" id="ARBA00023136"/>
    </source>
</evidence>
<comment type="similarity">
    <text evidence="11">Belongs to the plant CAR protein family.</text>
</comment>
<dbReference type="InterPro" id="IPR035892">
    <property type="entry name" value="C2_domain_sf"/>
</dbReference>
<evidence type="ECO:0000256" key="6">
    <source>
        <dbReference type="ARBA" id="ARBA00022723"/>
    </source>
</evidence>
<dbReference type="SUPFAM" id="SSF49562">
    <property type="entry name" value="C2 domain (Calcium/lipid-binding domain, CaLB)"/>
    <property type="match status" value="1"/>
</dbReference>
<dbReference type="eggNOG" id="KOG1030">
    <property type="taxonomic scope" value="Eukaryota"/>
</dbReference>
<keyword evidence="7" id="KW-0106">Calcium</keyword>
<name>A0A022QA61_ERYGU</name>
<dbReference type="Proteomes" id="UP000030748">
    <property type="component" value="Unassembled WGS sequence"/>
</dbReference>
<keyword evidence="4" id="KW-1003">Cell membrane</keyword>
<evidence type="ECO:0000256" key="1">
    <source>
        <dbReference type="ARBA" id="ARBA00004123"/>
    </source>
</evidence>
<dbReference type="GO" id="GO:0005096">
    <property type="term" value="F:GTPase activator activity"/>
    <property type="evidence" value="ECO:0007669"/>
    <property type="project" value="UniProtKB-KW"/>
</dbReference>
<dbReference type="GO" id="GO:0008289">
    <property type="term" value="F:lipid binding"/>
    <property type="evidence" value="ECO:0007669"/>
    <property type="project" value="UniProtKB-KW"/>
</dbReference>
<feature type="non-terminal residue" evidence="13">
    <location>
        <position position="1"/>
    </location>
</feature>
<evidence type="ECO:0000259" key="12">
    <source>
        <dbReference type="PROSITE" id="PS50004"/>
    </source>
</evidence>
<dbReference type="InterPro" id="IPR000008">
    <property type="entry name" value="C2_dom"/>
</dbReference>